<feature type="transmembrane region" description="Helical" evidence="5">
    <location>
        <begin position="157"/>
        <end position="177"/>
    </location>
</feature>
<keyword evidence="2 5" id="KW-0812">Transmembrane</keyword>
<gene>
    <name evidence="8" type="ORF">A3Q56_04206</name>
</gene>
<feature type="domain" description="Neurotransmitter-gated ion-channel transmembrane" evidence="7">
    <location>
        <begin position="134"/>
        <end position="488"/>
    </location>
</feature>
<dbReference type="Proteomes" id="UP000078046">
    <property type="component" value="Unassembled WGS sequence"/>
</dbReference>
<dbReference type="EMBL" id="LWCA01000521">
    <property type="protein sequence ID" value="OAF68054.1"/>
    <property type="molecule type" value="Genomic_DNA"/>
</dbReference>
<dbReference type="InterPro" id="IPR006202">
    <property type="entry name" value="Neur_chan_lig-bd"/>
</dbReference>
<dbReference type="InterPro" id="IPR038050">
    <property type="entry name" value="Neuro_actylchol_rec"/>
</dbReference>
<evidence type="ECO:0000259" key="7">
    <source>
        <dbReference type="Pfam" id="PF02932"/>
    </source>
</evidence>
<dbReference type="FunFam" id="2.70.170.10:FF:000060">
    <property type="entry name" value="Nicotinic acetylcholine receptor subunit alpha4"/>
    <property type="match status" value="1"/>
</dbReference>
<evidence type="ECO:0000259" key="6">
    <source>
        <dbReference type="Pfam" id="PF02931"/>
    </source>
</evidence>
<dbReference type="Pfam" id="PF02931">
    <property type="entry name" value="Neur_chan_LBD"/>
    <property type="match status" value="1"/>
</dbReference>
<organism evidence="8 9">
    <name type="scientific">Intoshia linei</name>
    <dbReference type="NCBI Taxonomy" id="1819745"/>
    <lineage>
        <taxon>Eukaryota</taxon>
        <taxon>Metazoa</taxon>
        <taxon>Spiralia</taxon>
        <taxon>Lophotrochozoa</taxon>
        <taxon>Mesozoa</taxon>
        <taxon>Orthonectida</taxon>
        <taxon>Rhopaluridae</taxon>
        <taxon>Intoshia</taxon>
    </lineage>
</organism>
<dbReference type="Gene3D" id="2.70.170.10">
    <property type="entry name" value="Neurotransmitter-gated ion-channel ligand-binding domain"/>
    <property type="match status" value="1"/>
</dbReference>
<dbReference type="PROSITE" id="PS00236">
    <property type="entry name" value="NEUROTR_ION_CHANNEL"/>
    <property type="match status" value="1"/>
</dbReference>
<comment type="caution">
    <text evidence="8">The sequence shown here is derived from an EMBL/GenBank/DDBJ whole genome shotgun (WGS) entry which is preliminary data.</text>
</comment>
<feature type="transmembrane region" description="Helical" evidence="5">
    <location>
        <begin position="473"/>
        <end position="492"/>
    </location>
</feature>
<dbReference type="SUPFAM" id="SSF90112">
    <property type="entry name" value="Neurotransmitter-gated ion-channel transmembrane pore"/>
    <property type="match status" value="1"/>
</dbReference>
<feature type="domain" description="Neurotransmitter-gated ion-channel ligand-binding" evidence="6">
    <location>
        <begin position="8"/>
        <end position="126"/>
    </location>
</feature>
<protein>
    <submittedName>
        <fullName evidence="8">Uncharacterized protein</fullName>
    </submittedName>
</protein>
<proteinExistence type="predicted"/>
<feature type="transmembrane region" description="Helical" evidence="5">
    <location>
        <begin position="189"/>
        <end position="216"/>
    </location>
</feature>
<dbReference type="InterPro" id="IPR018000">
    <property type="entry name" value="Neurotransmitter_ion_chnl_CS"/>
</dbReference>
<dbReference type="Pfam" id="PF02932">
    <property type="entry name" value="Neur_chan_memb"/>
    <property type="match status" value="1"/>
</dbReference>
<evidence type="ECO:0000256" key="3">
    <source>
        <dbReference type="ARBA" id="ARBA00022989"/>
    </source>
</evidence>
<keyword evidence="9" id="KW-1185">Reference proteome</keyword>
<dbReference type="InterPro" id="IPR036734">
    <property type="entry name" value="Neur_chan_lig-bd_sf"/>
</dbReference>
<dbReference type="InterPro" id="IPR006201">
    <property type="entry name" value="Neur_channel"/>
</dbReference>
<accession>A0A177B3R6</accession>
<keyword evidence="3 5" id="KW-1133">Transmembrane helix</keyword>
<dbReference type="SUPFAM" id="SSF63712">
    <property type="entry name" value="Nicotinic receptor ligand binding domain-like"/>
    <property type="match status" value="1"/>
</dbReference>
<dbReference type="CDD" id="cd19051">
    <property type="entry name" value="LGIC_TM_cation"/>
    <property type="match status" value="1"/>
</dbReference>
<feature type="transmembrane region" description="Helical" evidence="5">
    <location>
        <begin position="130"/>
        <end position="151"/>
    </location>
</feature>
<comment type="subcellular location">
    <subcellularLocation>
        <location evidence="1">Membrane</location>
        <topology evidence="1">Multi-pass membrane protein</topology>
    </subcellularLocation>
</comment>
<evidence type="ECO:0000256" key="2">
    <source>
        <dbReference type="ARBA" id="ARBA00022692"/>
    </source>
</evidence>
<sequence length="497" mass="57680">MPNFYHIRFSADERLNEMRKTSVLVDSGGNVLWIPQGMFKSTCAIDIKYFPFDTQICVLKFGSWSHDGRTLDLNFYQDLNSLDLNDFTRSNEWDIIGHSAIKNTKLYPCCVNPYIDITFTIKIKRKFTHFVYILLLPCILLSTLTMLMFWIPPESQHKMILGMNLFVAYFVLLMLLADHTPISSNSVPIIGIYFCLNMVLITLSNFLSIMVINLYLMNNVYFTYMPKFVETIFIKILGQYLCPSLLKTLHQYVAESFNARIKSEEASAIIFNKIRKKKVMETPPLKRKPFNKLKKVEKRCDTSFNSPLLESINDAWNFSTSLNTLKPKRYQTTNNKAGKSEYSSISLQNLATQKVENQHYPKKISQLNSHLKLNMDINPHHKNLTKRKASNMFSSKSSYDIQNNYNPKLISDIESPNINCIGKSRKLREQLLIKQIKEIKNAIINVVDNETRQSLNQKNIQVWRIVAIVLDRIFFISYFMIISVTTIIACILNELND</sequence>
<dbReference type="GO" id="GO:0005230">
    <property type="term" value="F:extracellular ligand-gated monoatomic ion channel activity"/>
    <property type="evidence" value="ECO:0007669"/>
    <property type="project" value="InterPro"/>
</dbReference>
<dbReference type="InterPro" id="IPR006029">
    <property type="entry name" value="Neurotrans-gated_channel_TM"/>
</dbReference>
<dbReference type="InterPro" id="IPR036719">
    <property type="entry name" value="Neuro-gated_channel_TM_sf"/>
</dbReference>
<keyword evidence="4 5" id="KW-0472">Membrane</keyword>
<dbReference type="GO" id="GO:0004888">
    <property type="term" value="F:transmembrane signaling receptor activity"/>
    <property type="evidence" value="ECO:0007669"/>
    <property type="project" value="InterPro"/>
</dbReference>
<dbReference type="PANTHER" id="PTHR18945">
    <property type="entry name" value="NEUROTRANSMITTER GATED ION CHANNEL"/>
    <property type="match status" value="1"/>
</dbReference>
<reference evidence="8 9" key="1">
    <citation type="submission" date="2016-04" db="EMBL/GenBank/DDBJ databases">
        <title>The genome of Intoshia linei affirms orthonectids as highly simplified spiralians.</title>
        <authorList>
            <person name="Mikhailov K.V."/>
            <person name="Slusarev G.S."/>
            <person name="Nikitin M.A."/>
            <person name="Logacheva M.D."/>
            <person name="Penin A."/>
            <person name="Aleoshin V."/>
            <person name="Panchin Y.V."/>
        </authorList>
    </citation>
    <scope>NUCLEOTIDE SEQUENCE [LARGE SCALE GENOMIC DNA]</scope>
    <source>
        <strain evidence="8">Intl2013</strain>
        <tissue evidence="8">Whole animal</tissue>
    </source>
</reference>
<dbReference type="Gene3D" id="1.20.58.390">
    <property type="entry name" value="Neurotransmitter-gated ion-channel transmembrane domain"/>
    <property type="match status" value="1"/>
</dbReference>
<dbReference type="OrthoDB" id="5975154at2759"/>
<dbReference type="GO" id="GO:0016020">
    <property type="term" value="C:membrane"/>
    <property type="evidence" value="ECO:0007669"/>
    <property type="project" value="UniProtKB-SubCell"/>
</dbReference>
<evidence type="ECO:0000256" key="4">
    <source>
        <dbReference type="ARBA" id="ARBA00023136"/>
    </source>
</evidence>
<name>A0A177B3R6_9BILA</name>
<dbReference type="AlphaFoldDB" id="A0A177B3R6"/>
<evidence type="ECO:0000313" key="9">
    <source>
        <dbReference type="Proteomes" id="UP000078046"/>
    </source>
</evidence>
<evidence type="ECO:0000313" key="8">
    <source>
        <dbReference type="EMBL" id="OAF68054.1"/>
    </source>
</evidence>
<evidence type="ECO:0000256" key="1">
    <source>
        <dbReference type="ARBA" id="ARBA00004141"/>
    </source>
</evidence>
<evidence type="ECO:0000256" key="5">
    <source>
        <dbReference type="SAM" id="Phobius"/>
    </source>
</evidence>